<evidence type="ECO:0000313" key="3">
    <source>
        <dbReference type="Proteomes" id="UP000184226"/>
    </source>
</evidence>
<keyword evidence="1" id="KW-0812">Transmembrane</keyword>
<keyword evidence="1" id="KW-0472">Membrane</keyword>
<accession>A0A1M5N886</accession>
<dbReference type="RefSeq" id="WP_073101412.1">
    <property type="nucleotide sequence ID" value="NZ_FQXE01000001.1"/>
</dbReference>
<keyword evidence="1" id="KW-1133">Transmembrane helix</keyword>
<dbReference type="Proteomes" id="UP000184226">
    <property type="component" value="Unassembled WGS sequence"/>
</dbReference>
<dbReference type="AlphaFoldDB" id="A0A1M5N886"/>
<name>A0A1M5N886_9BURK</name>
<evidence type="ECO:0000313" key="2">
    <source>
        <dbReference type="EMBL" id="SHG85223.1"/>
    </source>
</evidence>
<evidence type="ECO:0000256" key="1">
    <source>
        <dbReference type="SAM" id="Phobius"/>
    </source>
</evidence>
<sequence length="57" mass="6289">MAIINGIMTIVAMLTFLGIVWWAFSRGRADANHEASLLPFAVPDERSMDQQEGGSHE</sequence>
<gene>
    <name evidence="2" type="ORF">SAMN04488135_101424</name>
</gene>
<dbReference type="OrthoDB" id="8604580at2"/>
<feature type="transmembrane region" description="Helical" evidence="1">
    <location>
        <begin position="6"/>
        <end position="24"/>
    </location>
</feature>
<organism evidence="2 3">
    <name type="scientific">Pollutimonas bauzanensis</name>
    <dbReference type="NCBI Taxonomy" id="658167"/>
    <lineage>
        <taxon>Bacteria</taxon>
        <taxon>Pseudomonadati</taxon>
        <taxon>Pseudomonadota</taxon>
        <taxon>Betaproteobacteria</taxon>
        <taxon>Burkholderiales</taxon>
        <taxon>Alcaligenaceae</taxon>
        <taxon>Pollutimonas</taxon>
    </lineage>
</organism>
<keyword evidence="3" id="KW-1185">Reference proteome</keyword>
<proteinExistence type="predicted"/>
<dbReference type="EMBL" id="FQXE01000001">
    <property type="protein sequence ID" value="SHG85223.1"/>
    <property type="molecule type" value="Genomic_DNA"/>
</dbReference>
<reference evidence="2 3" key="1">
    <citation type="submission" date="2016-11" db="EMBL/GenBank/DDBJ databases">
        <authorList>
            <person name="Jaros S."/>
            <person name="Januszkiewicz K."/>
            <person name="Wedrychowicz H."/>
        </authorList>
    </citation>
    <scope>NUCLEOTIDE SEQUENCE [LARGE SCALE GENOMIC DNA]</scope>
    <source>
        <strain evidence="2 3">CGMCC 1.10190</strain>
    </source>
</reference>
<protein>
    <submittedName>
        <fullName evidence="2">Cytochrome c oxidase cbb3-type subunit 4</fullName>
    </submittedName>
</protein>
<dbReference type="STRING" id="658167.SAMN04488135_101424"/>